<dbReference type="Pfam" id="PF01607">
    <property type="entry name" value="CBM_14"/>
    <property type="match status" value="1"/>
</dbReference>
<dbReference type="InterPro" id="IPR036508">
    <property type="entry name" value="Chitin-bd_dom_sf"/>
</dbReference>
<dbReference type="SUPFAM" id="SSF57625">
    <property type="entry name" value="Invertebrate chitin-binding proteins"/>
    <property type="match status" value="1"/>
</dbReference>
<evidence type="ECO:0000313" key="5">
    <source>
        <dbReference type="Proteomes" id="UP001530315"/>
    </source>
</evidence>
<accession>A0ABD3NE72</accession>
<reference evidence="4 5" key="1">
    <citation type="submission" date="2024-10" db="EMBL/GenBank/DDBJ databases">
        <title>Updated reference genomes for cyclostephanoid diatoms.</title>
        <authorList>
            <person name="Roberts W.R."/>
            <person name="Alverson A.J."/>
        </authorList>
    </citation>
    <scope>NUCLEOTIDE SEQUENCE [LARGE SCALE GENOMIC DNA]</scope>
    <source>
        <strain evidence="4 5">AJA276-08</strain>
    </source>
</reference>
<evidence type="ECO:0000259" key="3">
    <source>
        <dbReference type="PROSITE" id="PS50940"/>
    </source>
</evidence>
<evidence type="ECO:0000256" key="1">
    <source>
        <dbReference type="SAM" id="MobiDB-lite"/>
    </source>
</evidence>
<name>A0ABD3NE72_9STRA</name>
<keyword evidence="2" id="KW-0732">Signal</keyword>
<comment type="caution">
    <text evidence="4">The sequence shown here is derived from an EMBL/GenBank/DDBJ whole genome shotgun (WGS) entry which is preliminary data.</text>
</comment>
<dbReference type="InterPro" id="IPR002557">
    <property type="entry name" value="Chitin-bd_dom"/>
</dbReference>
<feature type="compositionally biased region" description="Low complexity" evidence="1">
    <location>
        <begin position="383"/>
        <end position="399"/>
    </location>
</feature>
<feature type="domain" description="Chitin-binding type-2" evidence="3">
    <location>
        <begin position="74"/>
        <end position="131"/>
    </location>
</feature>
<dbReference type="SMART" id="SM00494">
    <property type="entry name" value="ChtBD2"/>
    <property type="match status" value="1"/>
</dbReference>
<dbReference type="EMBL" id="JALLAZ020001478">
    <property type="protein sequence ID" value="KAL3774274.1"/>
    <property type="molecule type" value="Genomic_DNA"/>
</dbReference>
<feature type="compositionally biased region" description="Pro residues" evidence="1">
    <location>
        <begin position="248"/>
        <end position="257"/>
    </location>
</feature>
<gene>
    <name evidence="4" type="ORF">ACHAW5_005945</name>
</gene>
<feature type="signal peptide" evidence="2">
    <location>
        <begin position="1"/>
        <end position="20"/>
    </location>
</feature>
<feature type="region of interest" description="Disordered" evidence="1">
    <location>
        <begin position="174"/>
        <end position="261"/>
    </location>
</feature>
<feature type="compositionally biased region" description="Low complexity" evidence="1">
    <location>
        <begin position="203"/>
        <end position="215"/>
    </location>
</feature>
<keyword evidence="5" id="KW-1185">Reference proteome</keyword>
<sequence>MIVTRRVAAVLLCYITCSAGNDVAIPGEDTISLHEFFEGYATAQRGTQRRRLENRGKRKRTEDGGYDCTSHSLENSCENVDGYDLLPLLPTACRQYAICRDQRIAFTFDCPEGRVFDHRVKKCLSEEMAYCPCQKFSASNSIDEPNQSSSWYTIHSDKTKYVWITDGGDRSWSNSYRTDFQSSTPSKSIKSSDDSYFGDVVRSSKSGKASNNSSKGAKEPPIFGKAAKSSKRGKSSKSEHGFDSVLPPLEPIPPPPTMVDTNEPPAENTINRATTPPSAILPINGPTISQTTTSPSAILSINGPTIALPSNGPTMSPTTAPPSAILSINSPTIAPSPPPRVDTTEPTARSTISPNTTPPSALLPSNGTTITPSPPTKVATTEPTAANTISPTTTSPSAILTSNGPTIALTLTVAPSQQPSTEPCISGSENETFEGGVFPISPWTTGGDGNWTIHEGNTNQGNYSIKSPDLSGATSIAAANVSVSTCANFSGAAMSIGLLAGGVLPPTDAFSIYIDGVEVKEVIEYCIHRWYCFHRDPSMSIVLRHDYRGTTDAVGVVGSLRPEWISTHPGCDAHLSQFDKWMPEALERFNLGGGVKCRSIREEMKRARRLAVEMRDGQGEEDISGNE</sequence>
<dbReference type="Gene3D" id="2.170.140.10">
    <property type="entry name" value="Chitin binding domain"/>
    <property type="match status" value="1"/>
</dbReference>
<protein>
    <recommendedName>
        <fullName evidence="3">Chitin-binding type-2 domain-containing protein</fullName>
    </recommendedName>
</protein>
<feature type="compositionally biased region" description="Polar residues" evidence="1">
    <location>
        <begin position="344"/>
        <end position="371"/>
    </location>
</feature>
<evidence type="ECO:0000313" key="4">
    <source>
        <dbReference type="EMBL" id="KAL3774274.1"/>
    </source>
</evidence>
<dbReference type="PROSITE" id="PS50940">
    <property type="entry name" value="CHIT_BIND_II"/>
    <property type="match status" value="1"/>
</dbReference>
<feature type="region of interest" description="Disordered" evidence="1">
    <location>
        <begin position="331"/>
        <end position="399"/>
    </location>
</feature>
<organism evidence="4 5">
    <name type="scientific">Stephanodiscus triporus</name>
    <dbReference type="NCBI Taxonomy" id="2934178"/>
    <lineage>
        <taxon>Eukaryota</taxon>
        <taxon>Sar</taxon>
        <taxon>Stramenopiles</taxon>
        <taxon>Ochrophyta</taxon>
        <taxon>Bacillariophyta</taxon>
        <taxon>Coscinodiscophyceae</taxon>
        <taxon>Thalassiosirophycidae</taxon>
        <taxon>Stephanodiscales</taxon>
        <taxon>Stephanodiscaceae</taxon>
        <taxon>Stephanodiscus</taxon>
    </lineage>
</organism>
<dbReference type="Proteomes" id="UP001530315">
    <property type="component" value="Unassembled WGS sequence"/>
</dbReference>
<dbReference type="AlphaFoldDB" id="A0ABD3NE72"/>
<proteinExistence type="predicted"/>
<feature type="chain" id="PRO_5044843587" description="Chitin-binding type-2 domain-containing protein" evidence="2">
    <location>
        <begin position="21"/>
        <end position="627"/>
    </location>
</feature>
<evidence type="ECO:0000256" key="2">
    <source>
        <dbReference type="SAM" id="SignalP"/>
    </source>
</evidence>